<evidence type="ECO:0000313" key="3">
    <source>
        <dbReference type="EMBL" id="KAK3867758.1"/>
    </source>
</evidence>
<dbReference type="Proteomes" id="UP001286313">
    <property type="component" value="Unassembled WGS sequence"/>
</dbReference>
<dbReference type="SMART" id="SM00369">
    <property type="entry name" value="LRR_TYP"/>
    <property type="match status" value="3"/>
</dbReference>
<reference evidence="3" key="1">
    <citation type="submission" date="2023-10" db="EMBL/GenBank/DDBJ databases">
        <title>Genome assemblies of two species of porcelain crab, Petrolisthes cinctipes and Petrolisthes manimaculis (Anomura: Porcellanidae).</title>
        <authorList>
            <person name="Angst P."/>
        </authorList>
    </citation>
    <scope>NUCLEOTIDE SEQUENCE</scope>
    <source>
        <strain evidence="3">PB745_01</strain>
        <tissue evidence="3">Gill</tissue>
    </source>
</reference>
<keyword evidence="4" id="KW-1185">Reference proteome</keyword>
<dbReference type="AlphaFoldDB" id="A0AAE1KB49"/>
<gene>
    <name evidence="3" type="ORF">Pcinc_026803</name>
</gene>
<dbReference type="PANTHER" id="PTHR24366:SF96">
    <property type="entry name" value="LEUCINE RICH REPEAT CONTAINING 53"/>
    <property type="match status" value="1"/>
</dbReference>
<keyword evidence="1" id="KW-0433">Leucine-rich repeat</keyword>
<dbReference type="InterPro" id="IPR001611">
    <property type="entry name" value="Leu-rich_rpt"/>
</dbReference>
<evidence type="ECO:0000256" key="1">
    <source>
        <dbReference type="ARBA" id="ARBA00022614"/>
    </source>
</evidence>
<name>A0AAE1KB49_PETCI</name>
<accession>A0AAE1KB49</accession>
<dbReference type="Pfam" id="PF00560">
    <property type="entry name" value="LRR_1"/>
    <property type="match status" value="1"/>
</dbReference>
<dbReference type="Gene3D" id="3.80.10.10">
    <property type="entry name" value="Ribonuclease Inhibitor"/>
    <property type="match status" value="1"/>
</dbReference>
<evidence type="ECO:0008006" key="5">
    <source>
        <dbReference type="Google" id="ProtNLM"/>
    </source>
</evidence>
<dbReference type="InterPro" id="IPR032675">
    <property type="entry name" value="LRR_dom_sf"/>
</dbReference>
<keyword evidence="2" id="KW-0677">Repeat</keyword>
<evidence type="ECO:0000256" key="2">
    <source>
        <dbReference type="ARBA" id="ARBA00022737"/>
    </source>
</evidence>
<dbReference type="SUPFAM" id="SSF52058">
    <property type="entry name" value="L domain-like"/>
    <property type="match status" value="1"/>
</dbReference>
<sequence length="162" mass="17418">MFNHLTTLNLWGNQLGGIPTLASLTLLSLYLNSNPITGINPSSLPSLNTIGLSSTAITHIPTGTFTGLSRLTNIDLTNNKLEVLDPGTINLQTSYNWVYLGNNFITSIADGALMGNPLACGCEIAWLVLNSVYVNLLMDDTTCFSGELVRNLDPDVYASLCH</sequence>
<evidence type="ECO:0000313" key="4">
    <source>
        <dbReference type="Proteomes" id="UP001286313"/>
    </source>
</evidence>
<dbReference type="Pfam" id="PF13855">
    <property type="entry name" value="LRR_8"/>
    <property type="match status" value="1"/>
</dbReference>
<dbReference type="PROSITE" id="PS51450">
    <property type="entry name" value="LRR"/>
    <property type="match status" value="1"/>
</dbReference>
<dbReference type="InterPro" id="IPR003591">
    <property type="entry name" value="Leu-rich_rpt_typical-subtyp"/>
</dbReference>
<protein>
    <recommendedName>
        <fullName evidence="5">L domain-like protein</fullName>
    </recommendedName>
</protein>
<dbReference type="EMBL" id="JAWQEG010003138">
    <property type="protein sequence ID" value="KAK3867758.1"/>
    <property type="molecule type" value="Genomic_DNA"/>
</dbReference>
<comment type="caution">
    <text evidence="3">The sequence shown here is derived from an EMBL/GenBank/DDBJ whole genome shotgun (WGS) entry which is preliminary data.</text>
</comment>
<organism evidence="3 4">
    <name type="scientific">Petrolisthes cinctipes</name>
    <name type="common">Flat porcelain crab</name>
    <dbReference type="NCBI Taxonomy" id="88211"/>
    <lineage>
        <taxon>Eukaryota</taxon>
        <taxon>Metazoa</taxon>
        <taxon>Ecdysozoa</taxon>
        <taxon>Arthropoda</taxon>
        <taxon>Crustacea</taxon>
        <taxon>Multicrustacea</taxon>
        <taxon>Malacostraca</taxon>
        <taxon>Eumalacostraca</taxon>
        <taxon>Eucarida</taxon>
        <taxon>Decapoda</taxon>
        <taxon>Pleocyemata</taxon>
        <taxon>Anomura</taxon>
        <taxon>Galatheoidea</taxon>
        <taxon>Porcellanidae</taxon>
        <taxon>Petrolisthes</taxon>
    </lineage>
</organism>
<dbReference type="PANTHER" id="PTHR24366">
    <property type="entry name" value="IG(IMMUNOGLOBULIN) AND LRR(LEUCINE RICH REPEAT) DOMAINS"/>
    <property type="match status" value="1"/>
</dbReference>
<proteinExistence type="predicted"/>